<organism evidence="2 3">
    <name type="scientific">Monoraphidium neglectum</name>
    <dbReference type="NCBI Taxonomy" id="145388"/>
    <lineage>
        <taxon>Eukaryota</taxon>
        <taxon>Viridiplantae</taxon>
        <taxon>Chlorophyta</taxon>
        <taxon>core chlorophytes</taxon>
        <taxon>Chlorophyceae</taxon>
        <taxon>CS clade</taxon>
        <taxon>Sphaeropleales</taxon>
        <taxon>Selenastraceae</taxon>
        <taxon>Monoraphidium</taxon>
    </lineage>
</organism>
<protein>
    <submittedName>
        <fullName evidence="2">Uncharacterized protein</fullName>
    </submittedName>
</protein>
<evidence type="ECO:0000313" key="3">
    <source>
        <dbReference type="Proteomes" id="UP000054498"/>
    </source>
</evidence>
<keyword evidence="1" id="KW-1133">Transmembrane helix</keyword>
<dbReference type="InterPro" id="IPR038377">
    <property type="entry name" value="Na/Glc_symporter_sf"/>
</dbReference>
<keyword evidence="1" id="KW-0812">Transmembrane</keyword>
<keyword evidence="1" id="KW-0472">Membrane</keyword>
<reference evidence="2 3" key="1">
    <citation type="journal article" date="2013" name="BMC Genomics">
        <title>Reconstruction of the lipid metabolism for the microalga Monoraphidium neglectum from its genome sequence reveals characteristics suitable for biofuel production.</title>
        <authorList>
            <person name="Bogen C."/>
            <person name="Al-Dilaimi A."/>
            <person name="Albersmeier A."/>
            <person name="Wichmann J."/>
            <person name="Grundmann M."/>
            <person name="Rupp O."/>
            <person name="Lauersen K.J."/>
            <person name="Blifernez-Klassen O."/>
            <person name="Kalinowski J."/>
            <person name="Goesmann A."/>
            <person name="Mussgnug J.H."/>
            <person name="Kruse O."/>
        </authorList>
    </citation>
    <scope>NUCLEOTIDE SEQUENCE [LARGE SCALE GENOMIC DNA]</scope>
    <source>
        <strain evidence="2 3">SAG 48.87</strain>
    </source>
</reference>
<keyword evidence="3" id="KW-1185">Reference proteome</keyword>
<dbReference type="GeneID" id="25727606"/>
<evidence type="ECO:0000313" key="2">
    <source>
        <dbReference type="EMBL" id="KIY97520.1"/>
    </source>
</evidence>
<dbReference type="AlphaFoldDB" id="A0A0D2MSM0"/>
<accession>A0A0D2MSM0</accession>
<name>A0A0D2MSM0_9CHLO</name>
<dbReference type="KEGG" id="mng:MNEG_10443"/>
<sequence length="320" mass="32631">MVKAFITGGTLAILFIFLFSFVGVFGAMTAILRPETVPCEIYAGMLAGQPPAVARYFGTAVFSLVNLIFLVSSCTVLDSTFASTSKLFGPELCGAITRGRPLPPQLATKKHTWVGRVAMVLMALVGTLPLIAGPSALDATTISGTMVVGLGPPVFALMFIKGYRPLVFHLPFWTGVAFGIVMQLSSSPCCKDMMNMTGGGENMTGGGEKMTGGGESMTGGGENMTGGGDQVVEGNMINVTGFKIGGGTYALLLGVNVTSTICCWALGGLALLDNRTGRDLVTLDDGQDGVVDGGDEAVAVGSKDAGAPLPPAGAGAVSAV</sequence>
<feature type="transmembrane region" description="Helical" evidence="1">
    <location>
        <begin position="113"/>
        <end position="133"/>
    </location>
</feature>
<dbReference type="Gene3D" id="1.20.1730.10">
    <property type="entry name" value="Sodium/glucose cotransporter"/>
    <property type="match status" value="1"/>
</dbReference>
<dbReference type="OrthoDB" id="508000at2759"/>
<dbReference type="Proteomes" id="UP000054498">
    <property type="component" value="Unassembled WGS sequence"/>
</dbReference>
<dbReference type="EMBL" id="KK102535">
    <property type="protein sequence ID" value="KIY97520.1"/>
    <property type="molecule type" value="Genomic_DNA"/>
</dbReference>
<feature type="transmembrane region" description="Helical" evidence="1">
    <location>
        <begin position="139"/>
        <end position="159"/>
    </location>
</feature>
<gene>
    <name evidence="2" type="ORF">MNEG_10443</name>
</gene>
<dbReference type="RefSeq" id="XP_013896540.1">
    <property type="nucleotide sequence ID" value="XM_014041086.1"/>
</dbReference>
<proteinExistence type="predicted"/>
<feature type="transmembrane region" description="Helical" evidence="1">
    <location>
        <begin position="12"/>
        <end position="33"/>
    </location>
</feature>
<feature type="transmembrane region" description="Helical" evidence="1">
    <location>
        <begin position="166"/>
        <end position="186"/>
    </location>
</feature>
<evidence type="ECO:0000256" key="1">
    <source>
        <dbReference type="SAM" id="Phobius"/>
    </source>
</evidence>
<feature type="transmembrane region" description="Helical" evidence="1">
    <location>
        <begin position="53"/>
        <end position="77"/>
    </location>
</feature>
<feature type="transmembrane region" description="Helical" evidence="1">
    <location>
        <begin position="249"/>
        <end position="272"/>
    </location>
</feature>